<evidence type="ECO:0000313" key="1">
    <source>
        <dbReference type="EMBL" id="KAF3596553.1"/>
    </source>
</evidence>
<accession>A0ABQ7EH36</accession>
<gene>
    <name evidence="1" type="ORF">DY000_02022826</name>
</gene>
<organism evidence="1 2">
    <name type="scientific">Brassica cretica</name>
    <name type="common">Mustard</name>
    <dbReference type="NCBI Taxonomy" id="69181"/>
    <lineage>
        <taxon>Eukaryota</taxon>
        <taxon>Viridiplantae</taxon>
        <taxon>Streptophyta</taxon>
        <taxon>Embryophyta</taxon>
        <taxon>Tracheophyta</taxon>
        <taxon>Spermatophyta</taxon>
        <taxon>Magnoliopsida</taxon>
        <taxon>eudicotyledons</taxon>
        <taxon>Gunneridae</taxon>
        <taxon>Pentapetalae</taxon>
        <taxon>rosids</taxon>
        <taxon>malvids</taxon>
        <taxon>Brassicales</taxon>
        <taxon>Brassicaceae</taxon>
        <taxon>Brassiceae</taxon>
        <taxon>Brassica</taxon>
    </lineage>
</organism>
<reference evidence="1 2" key="1">
    <citation type="journal article" date="2020" name="BMC Genomics">
        <title>Intraspecific diversification of the crop wild relative Brassica cretica Lam. using demographic model selection.</title>
        <authorList>
            <person name="Kioukis A."/>
            <person name="Michalopoulou V.A."/>
            <person name="Briers L."/>
            <person name="Pirintsos S."/>
            <person name="Studholme D.J."/>
            <person name="Pavlidis P."/>
            <person name="Sarris P.F."/>
        </authorList>
    </citation>
    <scope>NUCLEOTIDE SEQUENCE [LARGE SCALE GENOMIC DNA]</scope>
    <source>
        <strain evidence="2">cv. PFS-1207/04</strain>
    </source>
</reference>
<name>A0ABQ7EH36_BRACR</name>
<sequence length="80" mass="7950">MFFVRRPRPSSCIGDVVGNGSVAIVDFSGATVAGCAVSTVESKEQAVAVETTAVSESDAGEDVLIAGKLEDACGSVAAVS</sequence>
<keyword evidence="2" id="KW-1185">Reference proteome</keyword>
<evidence type="ECO:0000313" key="2">
    <source>
        <dbReference type="Proteomes" id="UP000266723"/>
    </source>
</evidence>
<protein>
    <submittedName>
        <fullName evidence="1">Uncharacterized protein</fullName>
    </submittedName>
</protein>
<dbReference type="Proteomes" id="UP000266723">
    <property type="component" value="Unassembled WGS sequence"/>
</dbReference>
<dbReference type="EMBL" id="QGKV02000299">
    <property type="protein sequence ID" value="KAF3596553.1"/>
    <property type="molecule type" value="Genomic_DNA"/>
</dbReference>
<proteinExistence type="predicted"/>
<comment type="caution">
    <text evidence="1">The sequence shown here is derived from an EMBL/GenBank/DDBJ whole genome shotgun (WGS) entry which is preliminary data.</text>
</comment>